<comment type="caution">
    <text evidence="2">The sequence shown here is derived from an EMBL/GenBank/DDBJ whole genome shotgun (WGS) entry which is preliminary data.</text>
</comment>
<evidence type="ECO:0000313" key="2">
    <source>
        <dbReference type="EMBL" id="KAG5457008.1"/>
    </source>
</evidence>
<dbReference type="OrthoDB" id="441223at2759"/>
<dbReference type="Proteomes" id="UP000673691">
    <property type="component" value="Unassembled WGS sequence"/>
</dbReference>
<protein>
    <submittedName>
        <fullName evidence="2">Uncharacterized protein</fullName>
    </submittedName>
</protein>
<name>A0A8H7ZQ01_9FUNG</name>
<feature type="region of interest" description="Disordered" evidence="1">
    <location>
        <begin position="1"/>
        <end position="66"/>
    </location>
</feature>
<dbReference type="AlphaFoldDB" id="A0A8H7ZQ01"/>
<gene>
    <name evidence="2" type="ORF">BJ554DRAFT_3094</name>
</gene>
<proteinExistence type="predicted"/>
<accession>A0A8H7ZQ01</accession>
<sequence length="204" mass="22293">MSRGRSGDDAGLATAADDRGEEGGVLPAGSEETVDEARPPEDANGAGRGAATENTGKKGKYRKPKRESPFLLSPPALCCCCFCFVLLPGADLPPPTPDHPQTRSFLSRRKAWDTNDIDRWKIEEFRPEHNPQPFLEESIFATLFPSVSLSKKQNKMCSESAVPKRETFARWAPGAWKQQLAPAAISTTADGHRWPRFSSANGHS</sequence>
<dbReference type="EMBL" id="JAEFCI010010792">
    <property type="protein sequence ID" value="KAG5457008.1"/>
    <property type="molecule type" value="Genomic_DNA"/>
</dbReference>
<keyword evidence="3" id="KW-1185">Reference proteome</keyword>
<reference evidence="2 3" key="1">
    <citation type="journal article" name="Sci. Rep.">
        <title>Genome-scale phylogenetic analyses confirm Olpidium as the closest living zoosporic fungus to the non-flagellated, terrestrial fungi.</title>
        <authorList>
            <person name="Chang Y."/>
            <person name="Rochon D."/>
            <person name="Sekimoto S."/>
            <person name="Wang Y."/>
            <person name="Chovatia M."/>
            <person name="Sandor L."/>
            <person name="Salamov A."/>
            <person name="Grigoriev I.V."/>
            <person name="Stajich J.E."/>
            <person name="Spatafora J.W."/>
        </authorList>
    </citation>
    <scope>NUCLEOTIDE SEQUENCE [LARGE SCALE GENOMIC DNA]</scope>
    <source>
        <strain evidence="2">S191</strain>
    </source>
</reference>
<evidence type="ECO:0000313" key="3">
    <source>
        <dbReference type="Proteomes" id="UP000673691"/>
    </source>
</evidence>
<evidence type="ECO:0000256" key="1">
    <source>
        <dbReference type="SAM" id="MobiDB-lite"/>
    </source>
</evidence>
<organism evidence="2 3">
    <name type="scientific">Olpidium bornovanus</name>
    <dbReference type="NCBI Taxonomy" id="278681"/>
    <lineage>
        <taxon>Eukaryota</taxon>
        <taxon>Fungi</taxon>
        <taxon>Fungi incertae sedis</taxon>
        <taxon>Olpidiomycota</taxon>
        <taxon>Olpidiomycotina</taxon>
        <taxon>Olpidiomycetes</taxon>
        <taxon>Olpidiales</taxon>
        <taxon>Olpidiaceae</taxon>
        <taxon>Olpidium</taxon>
    </lineage>
</organism>